<evidence type="ECO:0000313" key="2">
    <source>
        <dbReference type="Proteomes" id="UP000657918"/>
    </source>
</evidence>
<dbReference type="Proteomes" id="UP000657918">
    <property type="component" value="Unassembled WGS sequence"/>
</dbReference>
<dbReference type="OrthoDB" id="10377936at2759"/>
<protein>
    <submittedName>
        <fullName evidence="1">Uncharacterized protein</fullName>
    </submittedName>
</protein>
<dbReference type="EMBL" id="JADGMS010000017">
    <property type="protein sequence ID" value="KAF9664107.1"/>
    <property type="molecule type" value="Genomic_DNA"/>
</dbReference>
<name>A0A835J6U7_9ROSI</name>
<organism evidence="1 2">
    <name type="scientific">Salix dunnii</name>
    <dbReference type="NCBI Taxonomy" id="1413687"/>
    <lineage>
        <taxon>Eukaryota</taxon>
        <taxon>Viridiplantae</taxon>
        <taxon>Streptophyta</taxon>
        <taxon>Embryophyta</taxon>
        <taxon>Tracheophyta</taxon>
        <taxon>Spermatophyta</taxon>
        <taxon>Magnoliopsida</taxon>
        <taxon>eudicotyledons</taxon>
        <taxon>Gunneridae</taxon>
        <taxon>Pentapetalae</taxon>
        <taxon>rosids</taxon>
        <taxon>fabids</taxon>
        <taxon>Malpighiales</taxon>
        <taxon>Salicaceae</taxon>
        <taxon>Saliceae</taxon>
        <taxon>Salix</taxon>
    </lineage>
</organism>
<dbReference type="AlphaFoldDB" id="A0A835J6U7"/>
<comment type="caution">
    <text evidence="1">The sequence shown here is derived from an EMBL/GenBank/DDBJ whole genome shotgun (WGS) entry which is preliminary data.</text>
</comment>
<sequence>MVKEVLEKERDGVVDSQEAFRMVREGNSLFHPYNALVADINELLNSICPAKLLVLGEGNGSADIMAKLGASGSNINELVVSPPKVFTYLRVLQAFHGDAVVFVSLRS</sequence>
<accession>A0A835J6U7</accession>
<keyword evidence="2" id="KW-1185">Reference proteome</keyword>
<proteinExistence type="predicted"/>
<gene>
    <name evidence="1" type="ORF">SADUNF_Sadunf17G0121800</name>
</gene>
<reference evidence="1 2" key="1">
    <citation type="submission" date="2020-10" db="EMBL/GenBank/DDBJ databases">
        <title>Plant Genome Project.</title>
        <authorList>
            <person name="Zhang R.-G."/>
        </authorList>
    </citation>
    <scope>NUCLEOTIDE SEQUENCE [LARGE SCALE GENOMIC DNA]</scope>
    <source>
        <strain evidence="1">FAFU-HL-1</strain>
        <tissue evidence="1">Leaf</tissue>
    </source>
</reference>
<evidence type="ECO:0000313" key="1">
    <source>
        <dbReference type="EMBL" id="KAF9664107.1"/>
    </source>
</evidence>